<dbReference type="SUPFAM" id="SSF110710">
    <property type="entry name" value="TTHA0583/YokD-like"/>
    <property type="match status" value="1"/>
</dbReference>
<dbReference type="NCBIfam" id="TIGR01686">
    <property type="entry name" value="FkbH"/>
    <property type="match status" value="1"/>
</dbReference>
<dbReference type="Gene3D" id="3.40.50.1000">
    <property type="entry name" value="HAD superfamily/HAD-like"/>
    <property type="match status" value="1"/>
</dbReference>
<reference evidence="2 3" key="1">
    <citation type="submission" date="2023-07" db="EMBL/GenBank/DDBJ databases">
        <title>Sorghum-associated microbial communities from plants grown in Nebraska, USA.</title>
        <authorList>
            <person name="Schachtman D."/>
        </authorList>
    </citation>
    <scope>NUCLEOTIDE SEQUENCE [LARGE SCALE GENOMIC DNA]</scope>
    <source>
        <strain evidence="2 3">584</strain>
    </source>
</reference>
<accession>A0ABU1JYC2</accession>
<dbReference type="EC" id="2.3.1.81" evidence="1"/>
<evidence type="ECO:0000256" key="1">
    <source>
        <dbReference type="ARBA" id="ARBA00012882"/>
    </source>
</evidence>
<dbReference type="InterPro" id="IPR036412">
    <property type="entry name" value="HAD-like_sf"/>
</dbReference>
<gene>
    <name evidence="2" type="ORF">E9232_005089</name>
</gene>
<dbReference type="NCBIfam" id="TIGR01681">
    <property type="entry name" value="HAD-SF-IIIC"/>
    <property type="match status" value="1"/>
</dbReference>
<dbReference type="InterPro" id="IPR023214">
    <property type="entry name" value="HAD_sf"/>
</dbReference>
<dbReference type="Gene3D" id="3.40.630.30">
    <property type="match status" value="1"/>
</dbReference>
<proteinExistence type="predicted"/>
<dbReference type="SUPFAM" id="SSF56784">
    <property type="entry name" value="HAD-like"/>
    <property type="match status" value="1"/>
</dbReference>
<dbReference type="InterPro" id="IPR028345">
    <property type="entry name" value="Antibiotic_NAT-like"/>
</dbReference>
<dbReference type="Proteomes" id="UP001262410">
    <property type="component" value="Unassembled WGS sequence"/>
</dbReference>
<evidence type="ECO:0000313" key="2">
    <source>
        <dbReference type="EMBL" id="MDR6292549.1"/>
    </source>
</evidence>
<dbReference type="InterPro" id="IPR036514">
    <property type="entry name" value="SGNH_hydro_sf"/>
</dbReference>
<dbReference type="SUPFAM" id="SSF55729">
    <property type="entry name" value="Acyl-CoA N-acyltransferases (Nat)"/>
    <property type="match status" value="1"/>
</dbReference>
<keyword evidence="3" id="KW-1185">Reference proteome</keyword>
<dbReference type="Gene3D" id="3.40.50.1110">
    <property type="entry name" value="SGNH hydrolase"/>
    <property type="match status" value="1"/>
</dbReference>
<evidence type="ECO:0000313" key="3">
    <source>
        <dbReference type="Proteomes" id="UP001262410"/>
    </source>
</evidence>
<dbReference type="InterPro" id="IPR003679">
    <property type="entry name" value="Amioglycoside_AcTrfase"/>
</dbReference>
<protein>
    <recommendedName>
        <fullName evidence="1">aminoglycoside N(3)-acetyltransferase</fullName>
        <ecNumber evidence="1">2.3.1.81</ecNumber>
    </recommendedName>
</protein>
<name>A0ABU1JYC2_9PROT</name>
<dbReference type="InterPro" id="IPR016181">
    <property type="entry name" value="Acyl_CoA_acyltransferase"/>
</dbReference>
<dbReference type="InterPro" id="IPR010037">
    <property type="entry name" value="FkbH_domain"/>
</dbReference>
<dbReference type="RefSeq" id="WP_309798748.1">
    <property type="nucleotide sequence ID" value="NZ_JAVDPW010000009.1"/>
</dbReference>
<dbReference type="EMBL" id="JAVDPW010000009">
    <property type="protein sequence ID" value="MDR6292549.1"/>
    <property type="molecule type" value="Genomic_DNA"/>
</dbReference>
<sequence>MRQAFLQALRDVLGPTPGIAVIHSSLARLVPPPGFGRWDALYGLRALIDSGWTVALPSFTFSFCGGRPYHHADSPSETGVLADWLLTGDRSARRTAHPIYSFVVAGPEAERIAACPTTTTFGADSPFGLFAREDATTVMAGCGWEYCTQFHQPEETAAVPYRYFKDFAGTADYGDGAHDVKARMFVRDLALNPRNDFTPVVDRLRRDGAMATASLWRGTVEAASTAAIERICDTMLAADKFAFVENGAELAHRHAKLKQAAKQPPLRLAVLGSANVHHLTAALADQLSTLLPDRTAEIHEVPYGQLRQALLDPRSELRRFDPQISVFCDRLEDLAGQPSLDGLAPDLLLDLAAGYAEMIAGHHADNGGWVVVHRFAVLGRMAGGIGDKDAAALIARANAILDERLGGLDRLVWLDLAAEAGAAAVPVLDARLWYLGRFPFSEAFNQRLAGRWAGIALAVLGKSARLVVLDLDNTMWGGVLGEEGIAGVRIGGDYPGNAFLAFQKAVKALTERGIALAVCSKNDEDLALQALETLPAMQIRSGDIVAHRINWRPKSANIQEIAEELSLGLESVLFVDDNPVEREAVRRNLPGVKVLDLPADPALYADALMRSPWLEVAAVTAEDRKRVGSYRARRQIEQQRTTAASLDDFYASLQMKLHLQPLDDSRIARAAQLCQKTNQFNTTTRRYDQRELRQIVDQGGDVVVLGLEDRYSELENIGLLILKQDDGAPGAGVVDNYLLSCRVLGRGLETAILDWAVGRAAHRGWSVLRGPIIETERNTPVRNVFQDAGFARADDRPDWARPVTGTPVMPPWLTIVDTTTPQ</sequence>
<organism evidence="2 3">
    <name type="scientific">Inquilinus ginsengisoli</name>
    <dbReference type="NCBI Taxonomy" id="363840"/>
    <lineage>
        <taxon>Bacteria</taxon>
        <taxon>Pseudomonadati</taxon>
        <taxon>Pseudomonadota</taxon>
        <taxon>Alphaproteobacteria</taxon>
        <taxon>Rhodospirillales</taxon>
        <taxon>Rhodospirillaceae</taxon>
        <taxon>Inquilinus</taxon>
    </lineage>
</organism>
<dbReference type="InterPro" id="IPR010033">
    <property type="entry name" value="HAD_SF_ppase_IIIC"/>
</dbReference>
<comment type="caution">
    <text evidence="2">The sequence shown here is derived from an EMBL/GenBank/DDBJ whole genome shotgun (WGS) entry which is preliminary data.</text>
</comment>
<dbReference type="Pfam" id="PF02522">
    <property type="entry name" value="Antibiotic_NAT"/>
    <property type="match status" value="1"/>
</dbReference>